<protein>
    <submittedName>
        <fullName evidence="5">DUF294 nucleotidyltransferase-like domain-containing protein</fullName>
    </submittedName>
</protein>
<dbReference type="PROSITE" id="PS50042">
    <property type="entry name" value="CNMP_BINDING_3"/>
    <property type="match status" value="1"/>
</dbReference>
<dbReference type="InterPro" id="IPR005105">
    <property type="entry name" value="GlnD_Uridyltrans_N"/>
</dbReference>
<dbReference type="InterPro" id="IPR046342">
    <property type="entry name" value="CBS_dom_sf"/>
</dbReference>
<evidence type="ECO:0000259" key="3">
    <source>
        <dbReference type="PROSITE" id="PS50042"/>
    </source>
</evidence>
<sequence length="605" mass="64932">MPNAFDFTASPFDCLDAAEQGMVRDSVDIAYFRAGETLLAPGMEPLHLFVVIKGHVSQFDGNEAIASYGPNDCFDGRALVAGRASSRFVAAEEVLAYQLAKATVNDLIARNAGFGALLFSDLSNKLGALSQRHGQREMQALAMSRVEDAFLRPAHVVEGAASIVEVARVMQANHSSSVLVRDGERLGIFTNTGLQRAVVDGRPLAGWPVRELATFSLVSIAPAAPLFDALALMIQHQVHRLVVSQDGRIVGLLEQLDLLSFLSNHSYLITVQIVRAQDLDALRAEAEKITRFVALLYRGGTRVGQIGSLVQALNAKLFERAWQLIAPPDLLADSCLFVMGSEGRGEQLLKTDQDNGLILRDGCSVDPAVVEAACKRFSAALRDFGYPDCPGGIMVSNPAWRRGASEFAAVVRHWLRQPDANGLMALAIFIDAHAVAGDAALLAGVQAGIDQLVAADDAWLGRFAAAVDAFPDAGGGWWNRLLLGEHDKQAIDLKKAGIFPIVHGVRSLALRDHVQATGTAARLDALVALGRLSQELANDLADSLHFMMGLKLAAGLAELDAGHAVSGAIPTGQMSSLERDLLRDALAVVKRFKVLVRHQFHLEMA</sequence>
<reference evidence="5 6" key="1">
    <citation type="submission" date="2024-03" db="EMBL/GenBank/DDBJ databases">
        <title>Novel species of the genus Variovorax.</title>
        <authorList>
            <person name="Liu Q."/>
            <person name="Xin Y.-H."/>
        </authorList>
    </citation>
    <scope>NUCLEOTIDE SEQUENCE [LARGE SCALE GENOMIC DNA]</scope>
    <source>
        <strain evidence="5 6">KACC 18501</strain>
    </source>
</reference>
<evidence type="ECO:0000313" key="6">
    <source>
        <dbReference type="Proteomes" id="UP001363010"/>
    </source>
</evidence>
<dbReference type="CDD" id="cd00038">
    <property type="entry name" value="CAP_ED"/>
    <property type="match status" value="1"/>
</dbReference>
<dbReference type="InterPro" id="IPR051257">
    <property type="entry name" value="Diverse_CBS-Domain"/>
</dbReference>
<accession>A0ABU8VVW0</accession>
<dbReference type="PANTHER" id="PTHR43080:SF2">
    <property type="entry name" value="CBS DOMAIN-CONTAINING PROTEIN"/>
    <property type="match status" value="1"/>
</dbReference>
<evidence type="ECO:0000259" key="4">
    <source>
        <dbReference type="PROSITE" id="PS51371"/>
    </source>
</evidence>
<evidence type="ECO:0000256" key="2">
    <source>
        <dbReference type="PROSITE-ProRule" id="PRU00703"/>
    </source>
</evidence>
<dbReference type="InterPro" id="IPR000644">
    <property type="entry name" value="CBS_dom"/>
</dbReference>
<dbReference type="Pfam" id="PF00571">
    <property type="entry name" value="CBS"/>
    <property type="match status" value="1"/>
</dbReference>
<dbReference type="Pfam" id="PF03445">
    <property type="entry name" value="DUF294"/>
    <property type="match status" value="1"/>
</dbReference>
<dbReference type="SMART" id="SM00116">
    <property type="entry name" value="CBS"/>
    <property type="match status" value="2"/>
</dbReference>
<keyword evidence="1 2" id="KW-0129">CBS domain</keyword>
<dbReference type="InterPro" id="IPR018821">
    <property type="entry name" value="DUF294_put_nucleoTrafse_sb-bd"/>
</dbReference>
<comment type="caution">
    <text evidence="5">The sequence shown here is derived from an EMBL/GenBank/DDBJ whole genome shotgun (WGS) entry which is preliminary data.</text>
</comment>
<dbReference type="Proteomes" id="UP001363010">
    <property type="component" value="Unassembled WGS sequence"/>
</dbReference>
<dbReference type="PROSITE" id="PS51371">
    <property type="entry name" value="CBS"/>
    <property type="match status" value="1"/>
</dbReference>
<evidence type="ECO:0000313" key="5">
    <source>
        <dbReference type="EMBL" id="MEJ8821374.1"/>
    </source>
</evidence>
<feature type="domain" description="CBS" evidence="4">
    <location>
        <begin position="213"/>
        <end position="268"/>
    </location>
</feature>
<dbReference type="InterPro" id="IPR000595">
    <property type="entry name" value="cNMP-bd_dom"/>
</dbReference>
<dbReference type="Pfam" id="PF00027">
    <property type="entry name" value="cNMP_binding"/>
    <property type="match status" value="1"/>
</dbReference>
<dbReference type="SUPFAM" id="SSF54631">
    <property type="entry name" value="CBS-domain pair"/>
    <property type="match status" value="1"/>
</dbReference>
<organism evidence="5 6">
    <name type="scientific">Variovorax humicola</name>
    <dbReference type="NCBI Taxonomy" id="1769758"/>
    <lineage>
        <taxon>Bacteria</taxon>
        <taxon>Pseudomonadati</taxon>
        <taxon>Pseudomonadota</taxon>
        <taxon>Betaproteobacteria</taxon>
        <taxon>Burkholderiales</taxon>
        <taxon>Comamonadaceae</taxon>
        <taxon>Variovorax</taxon>
    </lineage>
</organism>
<dbReference type="Gene3D" id="3.10.580.10">
    <property type="entry name" value="CBS-domain"/>
    <property type="match status" value="1"/>
</dbReference>
<dbReference type="SUPFAM" id="SSF51206">
    <property type="entry name" value="cAMP-binding domain-like"/>
    <property type="match status" value="1"/>
</dbReference>
<dbReference type="PANTHER" id="PTHR43080">
    <property type="entry name" value="CBS DOMAIN-CONTAINING PROTEIN CBSX3, MITOCHONDRIAL"/>
    <property type="match status" value="1"/>
</dbReference>
<dbReference type="Gene3D" id="2.60.120.10">
    <property type="entry name" value="Jelly Rolls"/>
    <property type="match status" value="1"/>
</dbReference>
<dbReference type="Pfam" id="PF10335">
    <property type="entry name" value="DUF294_C"/>
    <property type="match status" value="1"/>
</dbReference>
<name>A0ABU8VVW0_9BURK</name>
<dbReference type="RefSeq" id="WP_340362425.1">
    <property type="nucleotide sequence ID" value="NZ_JBBKZV010000002.1"/>
</dbReference>
<dbReference type="InterPro" id="IPR014710">
    <property type="entry name" value="RmlC-like_jellyroll"/>
</dbReference>
<dbReference type="EMBL" id="JBBKZV010000002">
    <property type="protein sequence ID" value="MEJ8821374.1"/>
    <property type="molecule type" value="Genomic_DNA"/>
</dbReference>
<evidence type="ECO:0000256" key="1">
    <source>
        <dbReference type="ARBA" id="ARBA00023122"/>
    </source>
</evidence>
<keyword evidence="6" id="KW-1185">Reference proteome</keyword>
<dbReference type="InterPro" id="IPR018490">
    <property type="entry name" value="cNMP-bd_dom_sf"/>
</dbReference>
<feature type="domain" description="Cyclic nucleotide-binding" evidence="3">
    <location>
        <begin position="11"/>
        <end position="125"/>
    </location>
</feature>
<gene>
    <name evidence="5" type="ORF">WKW80_04895</name>
</gene>
<dbReference type="CDD" id="cd05401">
    <property type="entry name" value="NT_GlnE_GlnD_like"/>
    <property type="match status" value="1"/>
</dbReference>
<proteinExistence type="predicted"/>